<keyword evidence="3" id="KW-0804">Transcription</keyword>
<gene>
    <name evidence="5" type="primary">glpR</name>
    <name evidence="5" type="ORF">GCM10011415_18580</name>
</gene>
<dbReference type="Gene3D" id="3.40.50.1360">
    <property type="match status" value="1"/>
</dbReference>
<dbReference type="InterPro" id="IPR036388">
    <property type="entry name" value="WH-like_DNA-bd_sf"/>
</dbReference>
<keyword evidence="1" id="KW-0678">Repressor</keyword>
<dbReference type="InterPro" id="IPR001034">
    <property type="entry name" value="DeoR_HTH"/>
</dbReference>
<dbReference type="AlphaFoldDB" id="A0A8J3EGI6"/>
<dbReference type="SMART" id="SM01134">
    <property type="entry name" value="DeoRC"/>
    <property type="match status" value="1"/>
</dbReference>
<dbReference type="SUPFAM" id="SSF100950">
    <property type="entry name" value="NagB/RpiA/CoA transferase-like"/>
    <property type="match status" value="1"/>
</dbReference>
<evidence type="ECO:0000256" key="1">
    <source>
        <dbReference type="ARBA" id="ARBA00022491"/>
    </source>
</evidence>
<comment type="caution">
    <text evidence="5">The sequence shown here is derived from an EMBL/GenBank/DDBJ whole genome shotgun (WGS) entry which is preliminary data.</text>
</comment>
<reference evidence="5" key="2">
    <citation type="submission" date="2020-09" db="EMBL/GenBank/DDBJ databases">
        <authorList>
            <person name="Sun Q."/>
            <person name="Zhou Y."/>
        </authorList>
    </citation>
    <scope>NUCLEOTIDE SEQUENCE</scope>
    <source>
        <strain evidence="5">CGMCC 1.15762</strain>
    </source>
</reference>
<sequence length="254" mass="27176">MSQSFRQLEILEIARRDGKVGVDDLAARFGVTLQTIRRDLSELSEAGQLDRVHGGAVLPSGTINIAHAERRTLNASAKAAMARACAGMIPDDCALFIGLGTTAEALARQILHHRNLLVVTNNTHVAGILSANSDCTVVLTGGTLRRSDGGLLGLHAAHTARQFRFDMALMGCSALDPSGDLMDFDMSEVGLAQVILRQARRRVLLADGSKLTRNAPARIACLYDFDTFVTDAPLPPELAGKCRDWGTEVMIASA</sequence>
<dbReference type="InterPro" id="IPR036390">
    <property type="entry name" value="WH_DNA-bd_sf"/>
</dbReference>
<dbReference type="InterPro" id="IPR050313">
    <property type="entry name" value="Carb_Metab_HTH_regulators"/>
</dbReference>
<dbReference type="Pfam" id="PF00455">
    <property type="entry name" value="DeoRC"/>
    <property type="match status" value="1"/>
</dbReference>
<dbReference type="Proteomes" id="UP000617145">
    <property type="component" value="Unassembled WGS sequence"/>
</dbReference>
<evidence type="ECO:0000313" key="6">
    <source>
        <dbReference type="Proteomes" id="UP000617145"/>
    </source>
</evidence>
<dbReference type="PRINTS" id="PR00037">
    <property type="entry name" value="HTHLACR"/>
</dbReference>
<dbReference type="SMART" id="SM00420">
    <property type="entry name" value="HTH_DEOR"/>
    <property type="match status" value="1"/>
</dbReference>
<name>A0A8J3EGI6_9RHOB</name>
<dbReference type="PROSITE" id="PS51000">
    <property type="entry name" value="HTH_DEOR_2"/>
    <property type="match status" value="1"/>
</dbReference>
<dbReference type="PANTHER" id="PTHR30363">
    <property type="entry name" value="HTH-TYPE TRANSCRIPTIONAL REGULATOR SRLR-RELATED"/>
    <property type="match status" value="1"/>
</dbReference>
<dbReference type="EMBL" id="BMJV01000003">
    <property type="protein sequence ID" value="GGG71072.1"/>
    <property type="molecule type" value="Genomic_DNA"/>
</dbReference>
<reference evidence="5" key="1">
    <citation type="journal article" date="2014" name="Int. J. Syst. Evol. Microbiol.">
        <title>Complete genome sequence of Corynebacterium casei LMG S-19264T (=DSM 44701T), isolated from a smear-ripened cheese.</title>
        <authorList>
            <consortium name="US DOE Joint Genome Institute (JGI-PGF)"/>
            <person name="Walter F."/>
            <person name="Albersmeier A."/>
            <person name="Kalinowski J."/>
            <person name="Ruckert C."/>
        </authorList>
    </citation>
    <scope>NUCLEOTIDE SEQUENCE</scope>
    <source>
        <strain evidence="5">CGMCC 1.15762</strain>
    </source>
</reference>
<evidence type="ECO:0000259" key="4">
    <source>
        <dbReference type="PROSITE" id="PS51000"/>
    </source>
</evidence>
<proteinExistence type="predicted"/>
<dbReference type="GO" id="GO:0003700">
    <property type="term" value="F:DNA-binding transcription factor activity"/>
    <property type="evidence" value="ECO:0007669"/>
    <property type="project" value="InterPro"/>
</dbReference>
<dbReference type="Gene3D" id="1.10.10.10">
    <property type="entry name" value="Winged helix-like DNA-binding domain superfamily/Winged helix DNA-binding domain"/>
    <property type="match status" value="1"/>
</dbReference>
<dbReference type="InterPro" id="IPR037171">
    <property type="entry name" value="NagB/RpiA_transferase-like"/>
</dbReference>
<evidence type="ECO:0000256" key="3">
    <source>
        <dbReference type="ARBA" id="ARBA00023163"/>
    </source>
</evidence>
<feature type="domain" description="HTH deoR-type" evidence="4">
    <location>
        <begin position="3"/>
        <end position="58"/>
    </location>
</feature>
<evidence type="ECO:0000313" key="5">
    <source>
        <dbReference type="EMBL" id="GGG71072.1"/>
    </source>
</evidence>
<protein>
    <submittedName>
        <fullName evidence="5">DeoR family transcriptional regulator</fullName>
    </submittedName>
</protein>
<keyword evidence="6" id="KW-1185">Reference proteome</keyword>
<evidence type="ECO:0000256" key="2">
    <source>
        <dbReference type="ARBA" id="ARBA00023015"/>
    </source>
</evidence>
<dbReference type="RefSeq" id="WP_188789944.1">
    <property type="nucleotide sequence ID" value="NZ_BMJV01000003.1"/>
</dbReference>
<dbReference type="PANTHER" id="PTHR30363:SF4">
    <property type="entry name" value="GLYCEROL-3-PHOSPHATE REGULON REPRESSOR"/>
    <property type="match status" value="1"/>
</dbReference>
<dbReference type="InterPro" id="IPR014036">
    <property type="entry name" value="DeoR-like_C"/>
</dbReference>
<organism evidence="5 6">
    <name type="scientific">Salipiger pallidus</name>
    <dbReference type="NCBI Taxonomy" id="1775170"/>
    <lineage>
        <taxon>Bacteria</taxon>
        <taxon>Pseudomonadati</taxon>
        <taxon>Pseudomonadota</taxon>
        <taxon>Alphaproteobacteria</taxon>
        <taxon>Rhodobacterales</taxon>
        <taxon>Roseobacteraceae</taxon>
        <taxon>Salipiger</taxon>
    </lineage>
</organism>
<keyword evidence="2" id="KW-0805">Transcription regulation</keyword>
<dbReference type="Pfam" id="PF08220">
    <property type="entry name" value="HTH_DeoR"/>
    <property type="match status" value="1"/>
</dbReference>
<dbReference type="SUPFAM" id="SSF46785">
    <property type="entry name" value="Winged helix' DNA-binding domain"/>
    <property type="match status" value="1"/>
</dbReference>
<accession>A0A8J3EGI6</accession>